<comment type="caution">
    <text evidence="1">The sequence shown here is derived from an EMBL/GenBank/DDBJ whole genome shotgun (WGS) entry which is preliminary data.</text>
</comment>
<dbReference type="AlphaFoldDB" id="A0A545UQK3"/>
<name>A0A545UQK3_9HYPO</name>
<keyword evidence="2" id="KW-1185">Reference proteome</keyword>
<sequence length="78" mass="8884">MISWSDHHCCMSTSQVAPARVCSSGHCVLRWWQRRCTHRFSAGADGPCTLRSNFVFFFCPCASSRRVRLQEHASMSSM</sequence>
<dbReference type="Proteomes" id="UP000315783">
    <property type="component" value="Unassembled WGS sequence"/>
</dbReference>
<proteinExistence type="predicted"/>
<gene>
    <name evidence="1" type="ORF">IF1G_09810</name>
</gene>
<reference evidence="1 2" key="1">
    <citation type="journal article" date="2019" name="Appl. Microbiol. Biotechnol.">
        <title>Genome sequence of Isaria javanica and comparative genome analysis insights into family S53 peptidase evolution in fungal entomopathogens.</title>
        <authorList>
            <person name="Lin R."/>
            <person name="Zhang X."/>
            <person name="Xin B."/>
            <person name="Zou M."/>
            <person name="Gao Y."/>
            <person name="Qin F."/>
            <person name="Hu Q."/>
            <person name="Xie B."/>
            <person name="Cheng X."/>
        </authorList>
    </citation>
    <scope>NUCLEOTIDE SEQUENCE [LARGE SCALE GENOMIC DNA]</scope>
    <source>
        <strain evidence="1 2">IJ1G</strain>
    </source>
</reference>
<evidence type="ECO:0000313" key="2">
    <source>
        <dbReference type="Proteomes" id="UP000315783"/>
    </source>
</evidence>
<organism evidence="1 2">
    <name type="scientific">Cordyceps javanica</name>
    <dbReference type="NCBI Taxonomy" id="43265"/>
    <lineage>
        <taxon>Eukaryota</taxon>
        <taxon>Fungi</taxon>
        <taxon>Dikarya</taxon>
        <taxon>Ascomycota</taxon>
        <taxon>Pezizomycotina</taxon>
        <taxon>Sordariomycetes</taxon>
        <taxon>Hypocreomycetidae</taxon>
        <taxon>Hypocreales</taxon>
        <taxon>Cordycipitaceae</taxon>
        <taxon>Cordyceps</taxon>
    </lineage>
</organism>
<evidence type="ECO:0000313" key="1">
    <source>
        <dbReference type="EMBL" id="TQV91744.1"/>
    </source>
</evidence>
<accession>A0A545UQK3</accession>
<protein>
    <submittedName>
        <fullName evidence="1">Uncharacterized protein</fullName>
    </submittedName>
</protein>
<dbReference type="EMBL" id="SPUK01000018">
    <property type="protein sequence ID" value="TQV91744.1"/>
    <property type="molecule type" value="Genomic_DNA"/>
</dbReference>